<reference evidence="1" key="1">
    <citation type="submission" date="2018-05" db="EMBL/GenBank/DDBJ databases">
        <authorList>
            <person name="Lanie J.A."/>
            <person name="Ng W.-L."/>
            <person name="Kazmierczak K.M."/>
            <person name="Andrzejewski T.M."/>
            <person name="Davidsen T.M."/>
            <person name="Wayne K.J."/>
            <person name="Tettelin H."/>
            <person name="Glass J.I."/>
            <person name="Rusch D."/>
            <person name="Podicherti R."/>
            <person name="Tsui H.-C.T."/>
            <person name="Winkler M.E."/>
        </authorList>
    </citation>
    <scope>NUCLEOTIDE SEQUENCE</scope>
</reference>
<organism evidence="1">
    <name type="scientific">marine metagenome</name>
    <dbReference type="NCBI Taxonomy" id="408172"/>
    <lineage>
        <taxon>unclassified sequences</taxon>
        <taxon>metagenomes</taxon>
        <taxon>ecological metagenomes</taxon>
    </lineage>
</organism>
<proteinExistence type="predicted"/>
<name>A0A382AEH9_9ZZZZ</name>
<sequence>MKKKINWVRLTAEFIVIVLGVLVALASDRWRETIQNVELKEHYISGLITDIQEDSLAFARTKNTNFIKNSARLVLDASNTVQFPDSLNHIIYSIESIQWYNPPVVSRETYNDLVNTGNLSLLSLALRRVLGIYYDRVTFYEQREDLFRNLLSNGYRNAPSYILGPIIYPELFDRIQMRREVGLNDIPEDWKIEKDMAKTILARLRNLEELDTWIAQRLYVGRQHAEIYGDRMFRISTGLLTILRGIQDGTLSNEEVKFSRKDIRN</sequence>
<protein>
    <submittedName>
        <fullName evidence="1">Uncharacterized protein</fullName>
    </submittedName>
</protein>
<accession>A0A382AEH9</accession>
<dbReference type="EMBL" id="UINC01024870">
    <property type="protein sequence ID" value="SVA99373.1"/>
    <property type="molecule type" value="Genomic_DNA"/>
</dbReference>
<evidence type="ECO:0000313" key="1">
    <source>
        <dbReference type="EMBL" id="SVA99373.1"/>
    </source>
</evidence>
<gene>
    <name evidence="1" type="ORF">METZ01_LOCUS152227</name>
</gene>
<dbReference type="AlphaFoldDB" id="A0A382AEH9"/>